<name>A0ABY8EJR1_9FIRM</name>
<gene>
    <name evidence="9" type="ORF">P4S50_08255</name>
</gene>
<feature type="transmembrane region" description="Helical" evidence="8">
    <location>
        <begin position="6"/>
        <end position="24"/>
    </location>
</feature>
<evidence type="ECO:0000256" key="1">
    <source>
        <dbReference type="ARBA" id="ARBA00004651"/>
    </source>
</evidence>
<sequence length="514" mass="55022">MNIYVLFLIALIPVIWLMISLGVLKIPAHKACPLGLLITLVLSILIWNMDFTSAMLSAIEGVALGIWPIMIVIIAAIFTYNLALYTKNMDIMKSMLSSITTDKRIQVLILAWGFGGFLEAVAGYGTAVAIPASILISLGFDPIFSAVICLIANTVPTAFGAVGIPVSTLASVTGLNVNLLSYYVGLQLSIFIIIIPIVLVIITTKSIKGLKGVFGISLASGVSFAIPQLLCAKYLGAELPALLGSICSLGTIILWVKVFLKKEDVLENEYSVSTSESSITINKITIKEGILAWIPYILVFIFIIFTSPLFPNINEYLSHFKTSIIIYEGKTVFKWISTPGTLIIFAGFIGGLIQGAKINEIIKVFLSTLKQLYKSTITVVSIVALAKVMGYSGMITSLAIVLVKITGRFFPFISPIIGALGTFITGSDTSSNVLFGALQNEVAKSIDVNAYWLTAANTSGATAGKMISPQSIAIATSATGMIGSEGKIFNKTLKFCTGYVVILGILVYIVSLFI</sequence>
<evidence type="ECO:0000256" key="3">
    <source>
        <dbReference type="ARBA" id="ARBA00022448"/>
    </source>
</evidence>
<accession>A0ABY8EJR1</accession>
<organism evidence="9 10">
    <name type="scientific">Tepidibacter hydrothermalis</name>
    <dbReference type="NCBI Taxonomy" id="3036126"/>
    <lineage>
        <taxon>Bacteria</taxon>
        <taxon>Bacillati</taxon>
        <taxon>Bacillota</taxon>
        <taxon>Clostridia</taxon>
        <taxon>Peptostreptococcales</taxon>
        <taxon>Peptostreptococcaceae</taxon>
        <taxon>Tepidibacter</taxon>
    </lineage>
</organism>
<comment type="function">
    <text evidence="8">Uptake of L-lactate across the membrane. Can also transport D-lactate and glycolate.</text>
</comment>
<dbReference type="Proteomes" id="UP001222800">
    <property type="component" value="Chromosome"/>
</dbReference>
<evidence type="ECO:0000256" key="2">
    <source>
        <dbReference type="ARBA" id="ARBA00010100"/>
    </source>
</evidence>
<dbReference type="InterPro" id="IPR003804">
    <property type="entry name" value="Lactate_perm"/>
</dbReference>
<keyword evidence="10" id="KW-1185">Reference proteome</keyword>
<comment type="subcellular location">
    <subcellularLocation>
        <location evidence="1 8">Cell membrane</location>
        <topology evidence="1 8">Multi-pass membrane protein</topology>
    </subcellularLocation>
</comment>
<keyword evidence="7 8" id="KW-0472">Membrane</keyword>
<protein>
    <recommendedName>
        <fullName evidence="8">L-lactate permease</fullName>
    </recommendedName>
</protein>
<dbReference type="PANTHER" id="PTHR30003:SF0">
    <property type="entry name" value="GLYCOLATE PERMEASE GLCA-RELATED"/>
    <property type="match status" value="1"/>
</dbReference>
<keyword evidence="5 8" id="KW-0812">Transmembrane</keyword>
<dbReference type="Pfam" id="PF02652">
    <property type="entry name" value="Lactate_perm"/>
    <property type="match status" value="1"/>
</dbReference>
<evidence type="ECO:0000313" key="10">
    <source>
        <dbReference type="Proteomes" id="UP001222800"/>
    </source>
</evidence>
<comment type="caution">
    <text evidence="8">Lacks conserved residue(s) required for the propagation of feature annotation.</text>
</comment>
<dbReference type="EMBL" id="CP120733">
    <property type="protein sequence ID" value="WFD12057.1"/>
    <property type="molecule type" value="Genomic_DNA"/>
</dbReference>
<proteinExistence type="inferred from homology"/>
<keyword evidence="6 8" id="KW-1133">Transmembrane helix</keyword>
<feature type="transmembrane region" description="Helical" evidence="8">
    <location>
        <begin position="495"/>
        <end position="513"/>
    </location>
</feature>
<feature type="transmembrane region" description="Helical" evidence="8">
    <location>
        <begin position="105"/>
        <end position="124"/>
    </location>
</feature>
<feature type="transmembrane region" description="Helical" evidence="8">
    <location>
        <begin position="290"/>
        <end position="310"/>
    </location>
</feature>
<keyword evidence="4 8" id="KW-1003">Cell membrane</keyword>
<comment type="similarity">
    <text evidence="2 8">Belongs to the lactate permease family.</text>
</comment>
<evidence type="ECO:0000256" key="5">
    <source>
        <dbReference type="ARBA" id="ARBA00022692"/>
    </source>
</evidence>
<dbReference type="RefSeq" id="WP_277734329.1">
    <property type="nucleotide sequence ID" value="NZ_CP120733.1"/>
</dbReference>
<feature type="transmembrane region" description="Helical" evidence="8">
    <location>
        <begin position="336"/>
        <end position="356"/>
    </location>
</feature>
<feature type="transmembrane region" description="Helical" evidence="8">
    <location>
        <begin position="61"/>
        <end position="84"/>
    </location>
</feature>
<evidence type="ECO:0000256" key="8">
    <source>
        <dbReference type="RuleBase" id="RU365092"/>
    </source>
</evidence>
<evidence type="ECO:0000256" key="4">
    <source>
        <dbReference type="ARBA" id="ARBA00022475"/>
    </source>
</evidence>
<evidence type="ECO:0000256" key="6">
    <source>
        <dbReference type="ARBA" id="ARBA00022989"/>
    </source>
</evidence>
<dbReference type="NCBIfam" id="TIGR00795">
    <property type="entry name" value="lctP"/>
    <property type="match status" value="1"/>
</dbReference>
<reference evidence="9 10" key="1">
    <citation type="submission" date="2023-03" db="EMBL/GenBank/DDBJ databases">
        <title>Complete genome sequence of Tepidibacter sp. SWIR-1, isolated from a deep-sea hydrothermal vent.</title>
        <authorList>
            <person name="Li X."/>
        </authorList>
    </citation>
    <scope>NUCLEOTIDE SEQUENCE [LARGE SCALE GENOMIC DNA]</scope>
    <source>
        <strain evidence="9 10">SWIR-1</strain>
    </source>
</reference>
<feature type="transmembrane region" description="Helical" evidence="8">
    <location>
        <begin position="182"/>
        <end position="202"/>
    </location>
</feature>
<evidence type="ECO:0000256" key="7">
    <source>
        <dbReference type="ARBA" id="ARBA00023136"/>
    </source>
</evidence>
<dbReference type="PANTHER" id="PTHR30003">
    <property type="entry name" value="L-LACTATE PERMEASE"/>
    <property type="match status" value="1"/>
</dbReference>
<evidence type="ECO:0000313" key="9">
    <source>
        <dbReference type="EMBL" id="WFD12057.1"/>
    </source>
</evidence>
<feature type="transmembrane region" description="Helical" evidence="8">
    <location>
        <begin position="31"/>
        <end position="49"/>
    </location>
</feature>
<feature type="transmembrane region" description="Helical" evidence="8">
    <location>
        <begin position="377"/>
        <end position="403"/>
    </location>
</feature>
<keyword evidence="3 8" id="KW-0813">Transport</keyword>
<feature type="transmembrane region" description="Helical" evidence="8">
    <location>
        <begin position="241"/>
        <end position="260"/>
    </location>
</feature>